<dbReference type="GO" id="GO:0004515">
    <property type="term" value="F:nicotinate-nucleotide adenylyltransferase activity"/>
    <property type="evidence" value="ECO:0007669"/>
    <property type="project" value="UniProtKB-EC"/>
</dbReference>
<sequence>MPHIPVAIKSYQIDFLTFPLAIKYETKQ</sequence>
<protein>
    <submittedName>
        <fullName evidence="1">Nicotinic acid mononucleotide adenylyltransferase, NAD(P)-dependent</fullName>
        <ecNumber evidence="1">2.7.7.18</ecNumber>
    </submittedName>
</protein>
<proteinExistence type="predicted"/>
<evidence type="ECO:0000313" key="1">
    <source>
        <dbReference type="EMBL" id="CBI08933.1"/>
    </source>
</evidence>
<keyword evidence="1" id="KW-0808">Transferase</keyword>
<name>E6QNW2_9ZZZZ</name>
<dbReference type="EMBL" id="CABQ01000293">
    <property type="protein sequence ID" value="CBI08933.1"/>
    <property type="molecule type" value="Genomic_DNA"/>
</dbReference>
<keyword evidence="1" id="KW-0548">Nucleotidyltransferase</keyword>
<gene>
    <name evidence="1" type="ORF">CARN6_2462</name>
</gene>
<comment type="caution">
    <text evidence="1">The sequence shown here is derived from an EMBL/GenBank/DDBJ whole genome shotgun (WGS) entry which is preliminary data.</text>
</comment>
<organism evidence="1">
    <name type="scientific">mine drainage metagenome</name>
    <dbReference type="NCBI Taxonomy" id="410659"/>
    <lineage>
        <taxon>unclassified sequences</taxon>
        <taxon>metagenomes</taxon>
        <taxon>ecological metagenomes</taxon>
    </lineage>
</organism>
<accession>E6QNW2</accession>
<dbReference type="AlphaFoldDB" id="E6QNW2"/>
<dbReference type="EC" id="2.7.7.18" evidence="1"/>
<reference evidence="1" key="1">
    <citation type="submission" date="2009-10" db="EMBL/GenBank/DDBJ databases">
        <title>Diversity of trophic interactions inside an arsenic-rich microbial ecosystem.</title>
        <authorList>
            <person name="Bertin P.N."/>
            <person name="Heinrich-Salmeron A."/>
            <person name="Pelletier E."/>
            <person name="Goulhen-Chollet F."/>
            <person name="Arsene-Ploetze F."/>
            <person name="Gallien S."/>
            <person name="Calteau A."/>
            <person name="Vallenet D."/>
            <person name="Casiot C."/>
            <person name="Chane-Woon-Ming B."/>
            <person name="Giloteaux L."/>
            <person name="Barakat M."/>
            <person name="Bonnefoy V."/>
            <person name="Bruneel O."/>
            <person name="Chandler M."/>
            <person name="Cleiss J."/>
            <person name="Duran R."/>
            <person name="Elbaz-Poulichet F."/>
            <person name="Fonknechten N."/>
            <person name="Lauga B."/>
            <person name="Mornico D."/>
            <person name="Ortet P."/>
            <person name="Schaeffer C."/>
            <person name="Siguier P."/>
            <person name="Alexander Thil Smith A."/>
            <person name="Van Dorsselaer A."/>
            <person name="Weissenbach J."/>
            <person name="Medigue C."/>
            <person name="Le Paslier D."/>
        </authorList>
    </citation>
    <scope>NUCLEOTIDE SEQUENCE</scope>
</reference>